<organism evidence="1 2">
    <name type="scientific">Metabacillus rhizolycopersici</name>
    <dbReference type="NCBI Taxonomy" id="2875709"/>
    <lineage>
        <taxon>Bacteria</taxon>
        <taxon>Bacillati</taxon>
        <taxon>Bacillota</taxon>
        <taxon>Bacilli</taxon>
        <taxon>Bacillales</taxon>
        <taxon>Bacillaceae</taxon>
        <taxon>Metabacillus</taxon>
    </lineage>
</organism>
<proteinExistence type="predicted"/>
<evidence type="ECO:0000313" key="1">
    <source>
        <dbReference type="EMBL" id="MBZ5752592.1"/>
    </source>
</evidence>
<evidence type="ECO:0008006" key="3">
    <source>
        <dbReference type="Google" id="ProtNLM"/>
    </source>
</evidence>
<evidence type="ECO:0000313" key="2">
    <source>
        <dbReference type="Proteomes" id="UP001165287"/>
    </source>
</evidence>
<comment type="caution">
    <text evidence="1">The sequence shown here is derived from an EMBL/GenBank/DDBJ whole genome shotgun (WGS) entry which is preliminary data.</text>
</comment>
<protein>
    <recommendedName>
        <fullName evidence="3">PD-(D/E)XK nuclease superfamily protein</fullName>
    </recommendedName>
</protein>
<dbReference type="EMBL" id="JAIQUM010000061">
    <property type="protein sequence ID" value="MBZ5752592.1"/>
    <property type="molecule type" value="Genomic_DNA"/>
</dbReference>
<sequence length="213" mass="24807">MIIYNETTSNFLNHIYENKIGYVLKENVLTKMNKVVSTSELNSWERSLPQMAKVIRDADLKNDTHVLLEYKLPSSEKRIDFLVAGEDEKGNKNAVIIELKQWQKAKVSEGDGIVRTFLGGRERETVHPAYQASSYKRYLLNLNESLYNDSSIQLHSCAYLHNYIKVKDDPLLDKRYRTYVEYSPLYFQFSDRELAQNLRQKVAKGKGQEIDQC</sequence>
<dbReference type="Proteomes" id="UP001165287">
    <property type="component" value="Unassembled WGS sequence"/>
</dbReference>
<keyword evidence="2" id="KW-1185">Reference proteome</keyword>
<dbReference type="RefSeq" id="WP_224141046.1">
    <property type="nucleotide sequence ID" value="NZ_JAIQUM010000061.1"/>
</dbReference>
<name>A0ABS7UX12_9BACI</name>
<reference evidence="1" key="1">
    <citation type="submission" date="2024-05" db="EMBL/GenBank/DDBJ databases">
        <title>Metabacillus sp. nov., isolated from the rhizosphere soil of tomato plants.</title>
        <authorList>
            <person name="Ma R."/>
        </authorList>
    </citation>
    <scope>NUCLEOTIDE SEQUENCE</scope>
    <source>
        <strain evidence="1">DBTR6</strain>
    </source>
</reference>
<gene>
    <name evidence="1" type="ORF">K9V48_20690</name>
</gene>
<accession>A0ABS7UX12</accession>